<name>A0A1G6W8Y0_9PSEU</name>
<gene>
    <name evidence="2" type="ORF">SAMN05216174_11440</name>
</gene>
<dbReference type="AlphaFoldDB" id="A0A1G6W8Y0"/>
<protein>
    <submittedName>
        <fullName evidence="2">Uncharacterized protein</fullName>
    </submittedName>
</protein>
<reference evidence="3" key="1">
    <citation type="submission" date="2016-10" db="EMBL/GenBank/DDBJ databases">
        <authorList>
            <person name="Varghese N."/>
            <person name="Submissions S."/>
        </authorList>
    </citation>
    <scope>NUCLEOTIDE SEQUENCE [LARGE SCALE GENOMIC DNA]</scope>
    <source>
        <strain evidence="3">IBRC-M 10403</strain>
    </source>
</reference>
<evidence type="ECO:0000313" key="2">
    <source>
        <dbReference type="EMBL" id="SDD61515.1"/>
    </source>
</evidence>
<evidence type="ECO:0000256" key="1">
    <source>
        <dbReference type="SAM" id="MobiDB-lite"/>
    </source>
</evidence>
<accession>A0A1G6W8Y0</accession>
<organism evidence="2 3">
    <name type="scientific">Actinokineospora iranica</name>
    <dbReference type="NCBI Taxonomy" id="1271860"/>
    <lineage>
        <taxon>Bacteria</taxon>
        <taxon>Bacillati</taxon>
        <taxon>Actinomycetota</taxon>
        <taxon>Actinomycetes</taxon>
        <taxon>Pseudonocardiales</taxon>
        <taxon>Pseudonocardiaceae</taxon>
        <taxon>Actinokineospora</taxon>
    </lineage>
</organism>
<sequence>MTSVSPSRSHGRAIPQASLAGERRAPADRPLNRPGNGPAAPSAGTVGAGQAGSSYSSSKKCSFSGVMVMVAVPRIPFSSPVAEPGTTK</sequence>
<dbReference type="Proteomes" id="UP000199501">
    <property type="component" value="Unassembled WGS sequence"/>
</dbReference>
<dbReference type="STRING" id="1271860.SAMN05216174_11440"/>
<dbReference type="EMBL" id="FMZZ01000014">
    <property type="protein sequence ID" value="SDD61515.1"/>
    <property type="molecule type" value="Genomic_DNA"/>
</dbReference>
<keyword evidence="3" id="KW-1185">Reference proteome</keyword>
<proteinExistence type="predicted"/>
<feature type="compositionally biased region" description="Basic and acidic residues" evidence="1">
    <location>
        <begin position="21"/>
        <end position="31"/>
    </location>
</feature>
<evidence type="ECO:0000313" key="3">
    <source>
        <dbReference type="Proteomes" id="UP000199501"/>
    </source>
</evidence>
<feature type="region of interest" description="Disordered" evidence="1">
    <location>
        <begin position="1"/>
        <end position="59"/>
    </location>
</feature>